<feature type="region of interest" description="Disordered" evidence="1">
    <location>
        <begin position="275"/>
        <end position="401"/>
    </location>
</feature>
<dbReference type="AlphaFoldDB" id="A0A9P3LYF8"/>
<feature type="compositionally biased region" description="Low complexity" evidence="1">
    <location>
        <begin position="291"/>
        <end position="306"/>
    </location>
</feature>
<accession>A0A9P3LYF8</accession>
<dbReference type="InterPro" id="IPR001810">
    <property type="entry name" value="F-box_dom"/>
</dbReference>
<feature type="region of interest" description="Disordered" evidence="1">
    <location>
        <begin position="699"/>
        <end position="719"/>
    </location>
</feature>
<feature type="region of interest" description="Disordered" evidence="1">
    <location>
        <begin position="985"/>
        <end position="1012"/>
    </location>
</feature>
<reference evidence="4" key="2">
    <citation type="journal article" date="2022" name="Microbiol. Resour. Announc.">
        <title>Whole-Genome Sequence of Entomortierella parvispora E1425, a Mucoromycotan Fungus Associated with Burkholderiaceae-Related Endosymbiotic Bacteria.</title>
        <authorList>
            <person name="Herlambang A."/>
            <person name="Guo Y."/>
            <person name="Takashima Y."/>
            <person name="Narisawa K."/>
            <person name="Ohta H."/>
            <person name="Nishizawa T."/>
        </authorList>
    </citation>
    <scope>NUCLEOTIDE SEQUENCE</scope>
    <source>
        <strain evidence="4">E1425</strain>
    </source>
</reference>
<gene>
    <name evidence="4" type="ORF">EMPS_07532</name>
</gene>
<feature type="compositionally biased region" description="Low complexity" evidence="1">
    <location>
        <begin position="985"/>
        <end position="996"/>
    </location>
</feature>
<dbReference type="Pfam" id="PF13013">
    <property type="entry name" value="F-box-like_2"/>
    <property type="match status" value="1"/>
</dbReference>
<feature type="region of interest" description="Disordered" evidence="1">
    <location>
        <begin position="106"/>
        <end position="138"/>
    </location>
</feature>
<feature type="compositionally biased region" description="Polar residues" evidence="1">
    <location>
        <begin position="702"/>
        <end position="719"/>
    </location>
</feature>
<feature type="transmembrane region" description="Helical" evidence="2">
    <location>
        <begin position="1208"/>
        <end position="1225"/>
    </location>
</feature>
<evidence type="ECO:0000256" key="1">
    <source>
        <dbReference type="SAM" id="MobiDB-lite"/>
    </source>
</evidence>
<reference evidence="4" key="1">
    <citation type="submission" date="2021-11" db="EMBL/GenBank/DDBJ databases">
        <authorList>
            <person name="Herlambang A."/>
            <person name="Guo Y."/>
            <person name="Takashima Y."/>
            <person name="Nishizawa T."/>
        </authorList>
    </citation>
    <scope>NUCLEOTIDE SEQUENCE</scope>
    <source>
        <strain evidence="4">E1425</strain>
    </source>
</reference>
<feature type="region of interest" description="Disordered" evidence="1">
    <location>
        <begin position="429"/>
        <end position="461"/>
    </location>
</feature>
<proteinExistence type="predicted"/>
<evidence type="ECO:0000256" key="2">
    <source>
        <dbReference type="SAM" id="Phobius"/>
    </source>
</evidence>
<keyword evidence="2" id="KW-0812">Transmembrane</keyword>
<sequence>MSQVNSLPQPLQILDLPDEILQKILAYCCSDEDLEFLLSSCRLITTKDQFCHQCYHCTLCHGPYAQTSRAVPQPTHLQGSQTQMRATTTPVTTTYTDCRMATIHTESQQVQSRRRRRRLPDSMGAHHGSPSGLDGHQNRSMDGLDLGYLFTGARRCPWNNHQRWGHRHGSASGNSRIMGVLPLPPLPLSRTWSLFGQAAAAAAATAAGVMRSSRNVGAGNGDPVVHVPGVQGSMMNNNNNNNRTMAMVKAGMGSASTPGGHRDAALSATTATYDTTCLPVLPPPSREDENQSQPYPRQYPQQQHQSKLQGGVYSPLPYHQQHEHHRHHTGKGCMNGENHSDGLRPVPPARTKFSSSSLPSSLTSPRYDSQRTTHLHAIADPKAAETKSTTTSAGEDARHSFLVTPVPADTAASSSSSCRVGNLHSRFSAQASSQTLSRQQQQQQQQQQQRHHVAQGPDTIGSSPVELAMPFQLLLVCKRFGNAVVQSLWDRVVFHGHDPVQVRALLSTLKVLEVVCSPPTFDGRSLNRSIALDEDWITNCSMGKNSNQDGETRSTPFWISPKGSSLAELNQKSDPCPWSISSRKVHHDGNLPFGSTRTTATTMTVTGPLSALGPVQKSVSPASLADLATGDEGVTVGMEQSRPARWAYSQLVRRVVLDFAHAQSSRALLIETLECLRAGRENPSAQSYRSLDFHASEKMRSSGAQDSQSARRPVSTSWGATLPESTPVLDLDRNFGWGSGFSDLTCLRLRGGFVDNQLLNAITKGMQTRQQLLGDRYSCRLSQVFLGPGSFTDSAVEKLIDIARSSLEVVMVTSCVDVSGGSLARFLTQCPKLRVLGFYRSLARDEDLFQGLGICSEEKAEMAMASLPQSGPSVTSSTTTSSPLSATTLRLHQETRKAIVAPLERLELSTMIKLSSKAIAAIVQGVSQSLKHLAVDSRHFNEEFLEEIFMAPSTSTTTERLQSLESLSFKDGSFHQKQQQQYRSSHSVVAAHSSSSTERPQRQKSPWLGDTSTEEWIRQGGTQTDYYFQCTGFSMEPSRVLSLTSNVRVQDRVLNCLLRGRSMLDRVCGRRQPLTSVPIPSRAEESYEGMLERFAVHPGTICRVVLGLSKLKSFTVLERNVVVEHETWLQQKSQLDSDSTATTMPTDTPVAISGDIVLLGNAALAGAVESLRLTADVKRWEDGLVQESSSRVPEALTAVAMTLTAMQIRWILILVAITGWVLVVVNSSDNSSARREDSQ</sequence>
<evidence type="ECO:0000313" key="4">
    <source>
        <dbReference type="EMBL" id="GJJ75174.1"/>
    </source>
</evidence>
<comment type="caution">
    <text evidence="4">The sequence shown here is derived from an EMBL/GenBank/DDBJ whole genome shotgun (WGS) entry which is preliminary data.</text>
</comment>
<organism evidence="4 5">
    <name type="scientific">Entomortierella parvispora</name>
    <dbReference type="NCBI Taxonomy" id="205924"/>
    <lineage>
        <taxon>Eukaryota</taxon>
        <taxon>Fungi</taxon>
        <taxon>Fungi incertae sedis</taxon>
        <taxon>Mucoromycota</taxon>
        <taxon>Mortierellomycotina</taxon>
        <taxon>Mortierellomycetes</taxon>
        <taxon>Mortierellales</taxon>
        <taxon>Mortierellaceae</taxon>
        <taxon>Entomortierella</taxon>
    </lineage>
</organism>
<dbReference type="OrthoDB" id="2388062at2759"/>
<dbReference type="EMBL" id="BQFW01000010">
    <property type="protein sequence ID" value="GJJ75174.1"/>
    <property type="molecule type" value="Genomic_DNA"/>
</dbReference>
<keyword evidence="2" id="KW-1133">Transmembrane helix</keyword>
<feature type="domain" description="F-box" evidence="3">
    <location>
        <begin position="6"/>
        <end position="35"/>
    </location>
</feature>
<feature type="compositionally biased region" description="Low complexity" evidence="1">
    <location>
        <begin position="354"/>
        <end position="365"/>
    </location>
</feature>
<evidence type="ECO:0000259" key="3">
    <source>
        <dbReference type="Pfam" id="PF13013"/>
    </source>
</evidence>
<keyword evidence="2" id="KW-0472">Membrane</keyword>
<dbReference type="Proteomes" id="UP000827284">
    <property type="component" value="Unassembled WGS sequence"/>
</dbReference>
<protein>
    <recommendedName>
        <fullName evidence="3">F-box domain-containing protein</fullName>
    </recommendedName>
</protein>
<feature type="compositionally biased region" description="Low complexity" evidence="1">
    <location>
        <begin position="439"/>
        <end position="448"/>
    </location>
</feature>
<feature type="compositionally biased region" description="Polar residues" evidence="1">
    <location>
        <begin position="429"/>
        <end position="438"/>
    </location>
</feature>
<name>A0A9P3LYF8_9FUNG</name>
<evidence type="ECO:0000313" key="5">
    <source>
        <dbReference type="Proteomes" id="UP000827284"/>
    </source>
</evidence>
<keyword evidence="5" id="KW-1185">Reference proteome</keyword>